<organism evidence="1 2">
    <name type="scientific">Hydrogenophaga taeniospiralis CCUG 15921</name>
    <dbReference type="NCBI Taxonomy" id="1281780"/>
    <lineage>
        <taxon>Bacteria</taxon>
        <taxon>Pseudomonadati</taxon>
        <taxon>Pseudomonadota</taxon>
        <taxon>Betaproteobacteria</taxon>
        <taxon>Burkholderiales</taxon>
        <taxon>Comamonadaceae</taxon>
        <taxon>Hydrogenophaga</taxon>
    </lineage>
</organism>
<dbReference type="RefSeq" id="WP_068166937.1">
    <property type="nucleotide sequence ID" value="NZ_AOGK01000005.1"/>
</dbReference>
<evidence type="ECO:0000313" key="1">
    <source>
        <dbReference type="EMBL" id="MDG5974991.1"/>
    </source>
</evidence>
<evidence type="ECO:0000313" key="2">
    <source>
        <dbReference type="Proteomes" id="UP001152876"/>
    </source>
</evidence>
<proteinExistence type="predicted"/>
<comment type="caution">
    <text evidence="1">The sequence shown here is derived from an EMBL/GenBank/DDBJ whole genome shotgun (WGS) entry which is preliminary data.</text>
</comment>
<protein>
    <submittedName>
        <fullName evidence="1">Uncharacterized protein</fullName>
    </submittedName>
</protein>
<dbReference type="OrthoDB" id="9867709at2"/>
<keyword evidence="2" id="KW-1185">Reference proteome</keyword>
<dbReference type="AlphaFoldDB" id="A0A9X4NS21"/>
<accession>A0A9X4NS21</accession>
<dbReference type="Proteomes" id="UP001152876">
    <property type="component" value="Unassembled WGS sequence"/>
</dbReference>
<sequence length="199" mass="20582">MKYVALTLTTAATALLVLAMAGIAQQIGSNGRSMPPLQVSLSPLSEQQMREQDEVKDALVVLRGAAAGRPQGLAQVGRLPAAPVDQGVQAQADYGSIFALPPEVVATKAVKGSPRPERVALSAVALPRVSVVLRAGSEGKAVVDGYLVGVGDQVAGGLVVKSIRMETVTFSAHGEDMEVAVPLERLRVLGAFPSRGKGH</sequence>
<gene>
    <name evidence="1" type="ORF">H010_06996</name>
</gene>
<name>A0A9X4NS21_9BURK</name>
<reference evidence="1" key="1">
    <citation type="submission" date="2013-01" db="EMBL/GenBank/DDBJ databases">
        <title>Genome draft of Hydrogenophaga taeniospiralis 2K1.</title>
        <authorList>
            <person name="Gomila M."/>
            <person name="Lalucat J."/>
        </authorList>
    </citation>
    <scope>NUCLEOTIDE SEQUENCE</scope>
    <source>
        <strain evidence="1">CCUG 15921</strain>
    </source>
</reference>
<dbReference type="EMBL" id="AOGK01000005">
    <property type="protein sequence ID" value="MDG5974991.1"/>
    <property type="molecule type" value="Genomic_DNA"/>
</dbReference>